<evidence type="ECO:0000256" key="3">
    <source>
        <dbReference type="PROSITE-ProRule" id="PRU00169"/>
    </source>
</evidence>
<protein>
    <submittedName>
        <fullName evidence="8">17372_t:CDS:1</fullName>
    </submittedName>
</protein>
<gene>
    <name evidence="8" type="ORF">CPELLU_LOCUS7040</name>
</gene>
<name>A0A9N9GH56_9GLOM</name>
<dbReference type="PRINTS" id="PR00344">
    <property type="entry name" value="BCTRLSENSOR"/>
</dbReference>
<comment type="caution">
    <text evidence="8">The sequence shown here is derived from an EMBL/GenBank/DDBJ whole genome shotgun (WGS) entry which is preliminary data.</text>
</comment>
<dbReference type="InterPro" id="IPR036890">
    <property type="entry name" value="HATPase_C_sf"/>
</dbReference>
<evidence type="ECO:0000256" key="1">
    <source>
        <dbReference type="ARBA" id="ARBA00022553"/>
    </source>
</evidence>
<sequence length="854" mass="96879">MSFRNKLNFYNMLDRLIPSDILNQDYDKDYVARRNLLQARSVIIVTVSVCIALLLQLLVDLCLILLNGSINHSEFPWPITLFGTTFYVGFQTLSHANFFAVPPFGSIGKETPISLSATGWVAYEQEFQYNQERMQKSLDEAKSAEIAKSMFISNVSHGILATVEILSNTKLNESQRALLKAIESCGTNLISVVNQVLTYAKIEHGKMELENKVFDIYAVMQEIGDALAPISERKKLNFDICIKMNPMHRFLAGDVGVLRQIILNIKFTDEGDVELITVELTDEVESKQENKQKISLPSESGVINSDEHSSESQKVKFRIEVTDTGPGIDPDFMSHMCRPFSQEDSSLRRKFEGTGLGLSIVKEVESNVGKGSKFSFVLELPLSQRLDSLVPSQYPFDHQYLLLAYEKQTQLISYSKSLFFVVLESENTEFLRRITYYLDQWEFKYRLIKKEELKVEFEKEHVDIVILNDSLSDLEWFLDEFVQFYKPVKCIKEGGEESIVREHKDEKKQRIVFFSKIEDYQNAENTLQKYKVRFAVVISKPAGPVKILTAIIKVVESLLSPTSEPVCVIKEEPAIYNYVQTQEICLGSDLLCSPSMYGSTADMTEGFPIGVGEKAIVSSGSDTTSTERTEVKSIEEQPSEVERSDEKKEKETEEKKSLKDISFLIVEDNKINAMILKTMLRQAGFNNYDVAANGLQAVQKFSKTLYDIIFMDLQMPICDGIEATKEVENGEESYLISETLKSSDPTSHYGKRRKKAIIIAMTGLASEEDSEAAEAAGCNEFLTKPVSIKTLNSRMECWTREILESDTGENIIEETKPQEEKEKRPSQIIEETVEQPQIELEMKSDTPLVPLRPI</sequence>
<dbReference type="PROSITE" id="PS50110">
    <property type="entry name" value="RESPONSE_REGULATORY"/>
    <property type="match status" value="1"/>
</dbReference>
<evidence type="ECO:0000256" key="5">
    <source>
        <dbReference type="SAM" id="Phobius"/>
    </source>
</evidence>
<dbReference type="Gene3D" id="3.40.50.2300">
    <property type="match status" value="1"/>
</dbReference>
<dbReference type="AlphaFoldDB" id="A0A9N9GH56"/>
<reference evidence="8" key="1">
    <citation type="submission" date="2021-06" db="EMBL/GenBank/DDBJ databases">
        <authorList>
            <person name="Kallberg Y."/>
            <person name="Tangrot J."/>
            <person name="Rosling A."/>
        </authorList>
    </citation>
    <scope>NUCLEOTIDE SEQUENCE</scope>
    <source>
        <strain evidence="8">FL966</strain>
    </source>
</reference>
<feature type="domain" description="Response regulatory" evidence="7">
    <location>
        <begin position="662"/>
        <end position="799"/>
    </location>
</feature>
<dbReference type="InterPro" id="IPR005467">
    <property type="entry name" value="His_kinase_dom"/>
</dbReference>
<dbReference type="InterPro" id="IPR011006">
    <property type="entry name" value="CheY-like_superfamily"/>
</dbReference>
<dbReference type="EMBL" id="CAJVQA010004586">
    <property type="protein sequence ID" value="CAG8602023.1"/>
    <property type="molecule type" value="Genomic_DNA"/>
</dbReference>
<dbReference type="Pfam" id="PF00072">
    <property type="entry name" value="Response_reg"/>
    <property type="match status" value="1"/>
</dbReference>
<feature type="compositionally biased region" description="Basic and acidic residues" evidence="4">
    <location>
        <begin position="813"/>
        <end position="825"/>
    </location>
</feature>
<dbReference type="SMART" id="SM00387">
    <property type="entry name" value="HATPase_c"/>
    <property type="match status" value="1"/>
</dbReference>
<dbReference type="InterPro" id="IPR036097">
    <property type="entry name" value="HisK_dim/P_sf"/>
</dbReference>
<keyword evidence="9" id="KW-1185">Reference proteome</keyword>
<evidence type="ECO:0000256" key="2">
    <source>
        <dbReference type="ARBA" id="ARBA00023012"/>
    </source>
</evidence>
<feature type="region of interest" description="Disordered" evidence="4">
    <location>
        <begin position="618"/>
        <end position="653"/>
    </location>
</feature>
<keyword evidence="1 3" id="KW-0597">Phosphoprotein</keyword>
<feature type="compositionally biased region" description="Basic and acidic residues" evidence="4">
    <location>
        <begin position="625"/>
        <end position="653"/>
    </location>
</feature>
<keyword evidence="2" id="KW-0902">Two-component regulatory system</keyword>
<dbReference type="Gene3D" id="3.30.565.10">
    <property type="entry name" value="Histidine kinase-like ATPase, C-terminal domain"/>
    <property type="match status" value="1"/>
</dbReference>
<dbReference type="SUPFAM" id="SSF55874">
    <property type="entry name" value="ATPase domain of HSP90 chaperone/DNA topoisomerase II/histidine kinase"/>
    <property type="match status" value="1"/>
</dbReference>
<dbReference type="SMART" id="SM00448">
    <property type="entry name" value="REC"/>
    <property type="match status" value="1"/>
</dbReference>
<feature type="region of interest" description="Disordered" evidence="4">
    <location>
        <begin position="808"/>
        <end position="827"/>
    </location>
</feature>
<dbReference type="SUPFAM" id="SSF47384">
    <property type="entry name" value="Homodimeric domain of signal transducing histidine kinase"/>
    <property type="match status" value="1"/>
</dbReference>
<dbReference type="SUPFAM" id="SSF52172">
    <property type="entry name" value="CheY-like"/>
    <property type="match status" value="1"/>
</dbReference>
<feature type="region of interest" description="Disordered" evidence="4">
    <location>
        <begin position="832"/>
        <end position="854"/>
    </location>
</feature>
<dbReference type="GO" id="GO:0000155">
    <property type="term" value="F:phosphorelay sensor kinase activity"/>
    <property type="evidence" value="ECO:0007669"/>
    <property type="project" value="InterPro"/>
</dbReference>
<dbReference type="InterPro" id="IPR004358">
    <property type="entry name" value="Sig_transdc_His_kin-like_C"/>
</dbReference>
<dbReference type="Proteomes" id="UP000789759">
    <property type="component" value="Unassembled WGS sequence"/>
</dbReference>
<feature type="compositionally biased region" description="Polar residues" evidence="4">
    <location>
        <begin position="293"/>
        <end position="303"/>
    </location>
</feature>
<dbReference type="PROSITE" id="PS50109">
    <property type="entry name" value="HIS_KIN"/>
    <property type="match status" value="1"/>
</dbReference>
<keyword evidence="5" id="KW-0812">Transmembrane</keyword>
<keyword evidence="5" id="KW-0472">Membrane</keyword>
<evidence type="ECO:0000313" key="9">
    <source>
        <dbReference type="Proteomes" id="UP000789759"/>
    </source>
</evidence>
<dbReference type="OrthoDB" id="10027013at2759"/>
<dbReference type="Pfam" id="PF02518">
    <property type="entry name" value="HATPase_c"/>
    <property type="match status" value="1"/>
</dbReference>
<evidence type="ECO:0000259" key="7">
    <source>
        <dbReference type="PROSITE" id="PS50110"/>
    </source>
</evidence>
<evidence type="ECO:0000313" key="8">
    <source>
        <dbReference type="EMBL" id="CAG8602023.1"/>
    </source>
</evidence>
<feature type="domain" description="Histidine kinase" evidence="6">
    <location>
        <begin position="154"/>
        <end position="372"/>
    </location>
</feature>
<dbReference type="Gene3D" id="1.10.287.130">
    <property type="match status" value="1"/>
</dbReference>
<keyword evidence="5" id="KW-1133">Transmembrane helix</keyword>
<dbReference type="CDD" id="cd17546">
    <property type="entry name" value="REC_hyHK_CKI1_RcsC-like"/>
    <property type="match status" value="1"/>
</dbReference>
<dbReference type="InterPro" id="IPR003661">
    <property type="entry name" value="HisK_dim/P_dom"/>
</dbReference>
<dbReference type="Pfam" id="PF00512">
    <property type="entry name" value="HisKA"/>
    <property type="match status" value="1"/>
</dbReference>
<organism evidence="8 9">
    <name type="scientific">Cetraspora pellucida</name>
    <dbReference type="NCBI Taxonomy" id="1433469"/>
    <lineage>
        <taxon>Eukaryota</taxon>
        <taxon>Fungi</taxon>
        <taxon>Fungi incertae sedis</taxon>
        <taxon>Mucoromycota</taxon>
        <taxon>Glomeromycotina</taxon>
        <taxon>Glomeromycetes</taxon>
        <taxon>Diversisporales</taxon>
        <taxon>Gigasporaceae</taxon>
        <taxon>Cetraspora</taxon>
    </lineage>
</organism>
<feature type="region of interest" description="Disordered" evidence="4">
    <location>
        <begin position="287"/>
        <end position="311"/>
    </location>
</feature>
<feature type="modified residue" description="4-aspartylphosphate" evidence="3">
    <location>
        <position position="712"/>
    </location>
</feature>
<evidence type="ECO:0000256" key="4">
    <source>
        <dbReference type="SAM" id="MobiDB-lite"/>
    </source>
</evidence>
<proteinExistence type="predicted"/>
<dbReference type="SMART" id="SM00388">
    <property type="entry name" value="HisKA"/>
    <property type="match status" value="1"/>
</dbReference>
<dbReference type="CDD" id="cd00082">
    <property type="entry name" value="HisKA"/>
    <property type="match status" value="1"/>
</dbReference>
<dbReference type="InterPro" id="IPR003594">
    <property type="entry name" value="HATPase_dom"/>
</dbReference>
<evidence type="ECO:0000259" key="6">
    <source>
        <dbReference type="PROSITE" id="PS50109"/>
    </source>
</evidence>
<feature type="transmembrane region" description="Helical" evidence="5">
    <location>
        <begin position="42"/>
        <end position="66"/>
    </location>
</feature>
<dbReference type="PANTHER" id="PTHR45339:SF1">
    <property type="entry name" value="HYBRID SIGNAL TRANSDUCTION HISTIDINE KINASE J"/>
    <property type="match status" value="1"/>
</dbReference>
<dbReference type="InterPro" id="IPR001789">
    <property type="entry name" value="Sig_transdc_resp-reg_receiver"/>
</dbReference>
<dbReference type="PANTHER" id="PTHR45339">
    <property type="entry name" value="HYBRID SIGNAL TRANSDUCTION HISTIDINE KINASE J"/>
    <property type="match status" value="1"/>
</dbReference>
<accession>A0A9N9GH56</accession>